<keyword evidence="3" id="KW-1185">Reference proteome</keyword>
<dbReference type="SUPFAM" id="SSF46785">
    <property type="entry name" value="Winged helix' DNA-binding domain"/>
    <property type="match status" value="1"/>
</dbReference>
<dbReference type="PANTHER" id="PTHR30432">
    <property type="entry name" value="TRANSCRIPTIONAL REGULATOR MODE"/>
    <property type="match status" value="1"/>
</dbReference>
<comment type="caution">
    <text evidence="2">The sequence shown here is derived from an EMBL/GenBank/DDBJ whole genome shotgun (WGS) entry which is preliminary data.</text>
</comment>
<name>A0ABR9R656_9FIRM</name>
<dbReference type="RefSeq" id="WP_193502912.1">
    <property type="nucleotide sequence ID" value="NZ_JADCKC010000003.1"/>
</dbReference>
<protein>
    <submittedName>
        <fullName evidence="2">LysR family transcriptional regulator</fullName>
    </submittedName>
</protein>
<dbReference type="InterPro" id="IPR036390">
    <property type="entry name" value="WH_DNA-bd_sf"/>
</dbReference>
<dbReference type="InterPro" id="IPR000847">
    <property type="entry name" value="LysR_HTH_N"/>
</dbReference>
<dbReference type="EMBL" id="JADCKC010000003">
    <property type="protein sequence ID" value="MBE5038621.1"/>
    <property type="molecule type" value="Genomic_DNA"/>
</dbReference>
<organism evidence="2 3">
    <name type="scientific">Gemmiger gallinarum</name>
    <dbReference type="NCBI Taxonomy" id="2779354"/>
    <lineage>
        <taxon>Bacteria</taxon>
        <taxon>Bacillati</taxon>
        <taxon>Bacillota</taxon>
        <taxon>Clostridia</taxon>
        <taxon>Eubacteriales</taxon>
        <taxon>Gemmiger</taxon>
    </lineage>
</organism>
<reference evidence="2 3" key="1">
    <citation type="submission" date="2020-10" db="EMBL/GenBank/DDBJ databases">
        <title>ChiBAC.</title>
        <authorList>
            <person name="Zenner C."/>
            <person name="Hitch T.C.A."/>
            <person name="Clavel T."/>
        </authorList>
    </citation>
    <scope>NUCLEOTIDE SEQUENCE [LARGE SCALE GENOMIC DNA]</scope>
    <source>
        <strain evidence="2 3">DSM 109015</strain>
    </source>
</reference>
<dbReference type="Proteomes" id="UP000768567">
    <property type="component" value="Unassembled WGS sequence"/>
</dbReference>
<dbReference type="Pfam" id="PF00126">
    <property type="entry name" value="HTH_1"/>
    <property type="match status" value="1"/>
</dbReference>
<dbReference type="InterPro" id="IPR036388">
    <property type="entry name" value="WH-like_DNA-bd_sf"/>
</dbReference>
<evidence type="ECO:0000313" key="2">
    <source>
        <dbReference type="EMBL" id="MBE5038621.1"/>
    </source>
</evidence>
<feature type="domain" description="HTH lysR-type" evidence="1">
    <location>
        <begin position="24"/>
        <end position="84"/>
    </location>
</feature>
<gene>
    <name evidence="2" type="ORF">INF35_12555</name>
</gene>
<dbReference type="InterPro" id="IPR051815">
    <property type="entry name" value="Molybdate_resp_trans_reg"/>
</dbReference>
<dbReference type="Gene3D" id="1.10.10.10">
    <property type="entry name" value="Winged helix-like DNA-binding domain superfamily/Winged helix DNA-binding domain"/>
    <property type="match status" value="1"/>
</dbReference>
<accession>A0ABR9R656</accession>
<proteinExistence type="predicted"/>
<evidence type="ECO:0000313" key="3">
    <source>
        <dbReference type="Proteomes" id="UP000768567"/>
    </source>
</evidence>
<evidence type="ECO:0000259" key="1">
    <source>
        <dbReference type="Pfam" id="PF00126"/>
    </source>
</evidence>
<dbReference type="PANTHER" id="PTHR30432:SF1">
    <property type="entry name" value="DNA-BINDING TRANSCRIPTIONAL DUAL REGULATOR MODE"/>
    <property type="match status" value="1"/>
</dbReference>
<sequence length="113" mass="12459">MEPVTKVFLLDNEGERFFGDGPYRLLLAVETEGSLRAAAASMGMAYTKALRLVRHAEEALGFALTQRTTGGRDGGGSRLTPRGKEFLDKYAAYREQCTQACRGIYCQVFGSQR</sequence>